<evidence type="ECO:0000313" key="1">
    <source>
        <dbReference type="EMBL" id="MET1256967.1"/>
    </source>
</evidence>
<comment type="caution">
    <text evidence="1">The sequence shown here is derived from an EMBL/GenBank/DDBJ whole genome shotgun (WGS) entry which is preliminary data.</text>
</comment>
<protein>
    <submittedName>
        <fullName evidence="1">Uncharacterized protein</fullName>
    </submittedName>
</protein>
<accession>A0ABV2BYG3</accession>
<dbReference type="PANTHER" id="PTHR43396:SF3">
    <property type="entry name" value="FLAVOHEMOPROTEIN"/>
    <property type="match status" value="1"/>
</dbReference>
<sequence>MYKNVEVNENTKRVILESLPFFKLNSDLISGLMYQHLFEKYPEYVGVFNMSNQEKGTQKHSLAASLVFYAENFDNIDIVIDRLSRAIHFHSAHGIVESAYEHIAESLLYAIGQVFKQNNESILIREWGNAFWRLANNMIAIEKAYFDLKSNQNNGWEGFKPMILSYRQKSIYSNSCIIRFSNKDGALLPNVLPGQFVNIVIPHLVGRRQYRLIDNNPKYFEILVKKEGMFSRSLFDINEGGEVLVSMPSGGYEISFNKNIFMFSQGIGISPHISLIRTLINNKADVNMFHMYASKDDANNPYSFFVKEFSKIKNLKTYLYFSQNNADKNKRYINKESISKLEFTGDDSFFICGTPDFSYSVKSSLVSLNVNENDIHIESFGPSLFN</sequence>
<evidence type="ECO:0000313" key="2">
    <source>
        <dbReference type="Proteomes" id="UP001548189"/>
    </source>
</evidence>
<proteinExistence type="predicted"/>
<dbReference type="PROSITE" id="PS51384">
    <property type="entry name" value="FAD_FR"/>
    <property type="match status" value="1"/>
</dbReference>
<dbReference type="Gene3D" id="1.10.490.10">
    <property type="entry name" value="Globins"/>
    <property type="match status" value="1"/>
</dbReference>
<name>A0ABV2BYG3_9GAMM</name>
<organism evidence="1 2">
    <name type="scientific">Aliikangiella maris</name>
    <dbReference type="NCBI Taxonomy" id="3162458"/>
    <lineage>
        <taxon>Bacteria</taxon>
        <taxon>Pseudomonadati</taxon>
        <taxon>Pseudomonadota</taxon>
        <taxon>Gammaproteobacteria</taxon>
        <taxon>Oceanospirillales</taxon>
        <taxon>Pleioneaceae</taxon>
        <taxon>Aliikangiella</taxon>
    </lineage>
</organism>
<keyword evidence="2" id="KW-1185">Reference proteome</keyword>
<dbReference type="SUPFAM" id="SSF52343">
    <property type="entry name" value="Ferredoxin reductase-like, C-terminal NADP-linked domain"/>
    <property type="match status" value="1"/>
</dbReference>
<dbReference type="PANTHER" id="PTHR43396">
    <property type="entry name" value="FLAVOHEMOPROTEIN"/>
    <property type="match status" value="1"/>
</dbReference>
<dbReference type="SUPFAM" id="SSF46458">
    <property type="entry name" value="Globin-like"/>
    <property type="match status" value="1"/>
</dbReference>
<gene>
    <name evidence="1" type="ORF">ABVT43_17625</name>
</gene>
<dbReference type="Pfam" id="PF00175">
    <property type="entry name" value="NAD_binding_1"/>
    <property type="match status" value="1"/>
</dbReference>
<dbReference type="InterPro" id="IPR009050">
    <property type="entry name" value="Globin-like_sf"/>
</dbReference>
<dbReference type="InterPro" id="IPR039261">
    <property type="entry name" value="FNR_nucleotide-bd"/>
</dbReference>
<dbReference type="Gene3D" id="2.40.30.10">
    <property type="entry name" value="Translation factors"/>
    <property type="match status" value="1"/>
</dbReference>
<dbReference type="InterPro" id="IPR017927">
    <property type="entry name" value="FAD-bd_FR_type"/>
</dbReference>
<dbReference type="Gene3D" id="3.40.50.80">
    <property type="entry name" value="Nucleotide-binding domain of ferredoxin-NADP reductase (FNR) module"/>
    <property type="match status" value="1"/>
</dbReference>
<dbReference type="EMBL" id="JBEVCJ010000031">
    <property type="protein sequence ID" value="MET1256967.1"/>
    <property type="molecule type" value="Genomic_DNA"/>
</dbReference>
<dbReference type="InterPro" id="IPR001433">
    <property type="entry name" value="OxRdtase_FAD/NAD-bd"/>
</dbReference>
<reference evidence="1 2" key="1">
    <citation type="submission" date="2024-06" db="EMBL/GenBank/DDBJ databases">
        <authorList>
            <person name="Li F."/>
        </authorList>
    </citation>
    <scope>NUCLEOTIDE SEQUENCE [LARGE SCALE GENOMIC DNA]</scope>
    <source>
        <strain evidence="1 2">GXAS 311</strain>
    </source>
</reference>
<dbReference type="SUPFAM" id="SSF63380">
    <property type="entry name" value="Riboflavin synthase domain-like"/>
    <property type="match status" value="1"/>
</dbReference>
<dbReference type="InterPro" id="IPR012292">
    <property type="entry name" value="Globin/Proto"/>
</dbReference>
<dbReference type="InterPro" id="IPR017938">
    <property type="entry name" value="Riboflavin_synthase-like_b-brl"/>
</dbReference>
<dbReference type="Proteomes" id="UP001548189">
    <property type="component" value="Unassembled WGS sequence"/>
</dbReference>